<feature type="domain" description="DUF7674" evidence="2">
    <location>
        <begin position="132"/>
        <end position="232"/>
    </location>
</feature>
<dbReference type="RefSeq" id="WP_201426728.1">
    <property type="nucleotide sequence ID" value="NZ_JAEQMG010000035.1"/>
</dbReference>
<dbReference type="EMBL" id="JAEQMG010000035">
    <property type="protein sequence ID" value="MBK6087424.1"/>
    <property type="molecule type" value="Genomic_DNA"/>
</dbReference>
<sequence length="263" mass="30046">MLDQAFGHISDKVEEALKPQGFTRQKITSDNDNELVSLYTSETMAYSVIYYKDKQHTLLRECAMTDDGPDNNWKTLATWMFDPDHDTMKEASSIANDFCDAISAPSAIKKVKQTKKTKKNDDGNADPVFLSKRFLTLFPDMKDEIRDEQDCYYPFRGVTFARASIVPRVNQLVKTGKAGELKKLGNILTTQYTNGDADTRSIITIVILNGIPEEDEAKIEEYLGDDLKKAFQFAKKYRNKTVKPEKEKKKKKTMAQRLEGMQR</sequence>
<dbReference type="Pfam" id="PF24722">
    <property type="entry name" value="DUF7674"/>
    <property type="match status" value="1"/>
</dbReference>
<dbReference type="AlphaFoldDB" id="A0A934WQV6"/>
<evidence type="ECO:0000313" key="4">
    <source>
        <dbReference type="Proteomes" id="UP000633365"/>
    </source>
</evidence>
<protein>
    <recommendedName>
        <fullName evidence="2">DUF7674 domain-containing protein</fullName>
    </recommendedName>
</protein>
<accession>A0A934WQV6</accession>
<evidence type="ECO:0000313" key="3">
    <source>
        <dbReference type="EMBL" id="MBK6087424.1"/>
    </source>
</evidence>
<evidence type="ECO:0000259" key="2">
    <source>
        <dbReference type="Pfam" id="PF24722"/>
    </source>
</evidence>
<evidence type="ECO:0000256" key="1">
    <source>
        <dbReference type="SAM" id="MobiDB-lite"/>
    </source>
</evidence>
<organism evidence="3 4">
    <name type="scientific">Ruminococcus difficilis</name>
    <dbReference type="NCBI Taxonomy" id="2763069"/>
    <lineage>
        <taxon>Bacteria</taxon>
        <taxon>Bacillati</taxon>
        <taxon>Bacillota</taxon>
        <taxon>Clostridia</taxon>
        <taxon>Eubacteriales</taxon>
        <taxon>Oscillospiraceae</taxon>
        <taxon>Ruminococcus</taxon>
    </lineage>
</organism>
<dbReference type="Proteomes" id="UP000633365">
    <property type="component" value="Unassembled WGS sequence"/>
</dbReference>
<reference evidence="3" key="1">
    <citation type="submission" date="2021-01" db="EMBL/GenBank/DDBJ databases">
        <title>Genome public.</title>
        <authorList>
            <person name="Liu C."/>
            <person name="Sun Q."/>
        </authorList>
    </citation>
    <scope>NUCLEOTIDE SEQUENCE</scope>
    <source>
        <strain evidence="3">M6</strain>
    </source>
</reference>
<name>A0A934WQV6_9FIRM</name>
<proteinExistence type="predicted"/>
<gene>
    <name evidence="3" type="ORF">JKK62_01960</name>
</gene>
<dbReference type="InterPro" id="IPR056091">
    <property type="entry name" value="DUF7674"/>
</dbReference>
<comment type="caution">
    <text evidence="3">The sequence shown here is derived from an EMBL/GenBank/DDBJ whole genome shotgun (WGS) entry which is preliminary data.</text>
</comment>
<feature type="region of interest" description="Disordered" evidence="1">
    <location>
        <begin position="241"/>
        <end position="263"/>
    </location>
</feature>
<keyword evidence="4" id="KW-1185">Reference proteome</keyword>